<feature type="transmembrane region" description="Helical" evidence="2">
    <location>
        <begin position="157"/>
        <end position="177"/>
    </location>
</feature>
<dbReference type="PANTHER" id="PTHR37919:SF2">
    <property type="entry name" value="EXPERA DOMAIN-CONTAINING PROTEIN"/>
    <property type="match status" value="1"/>
</dbReference>
<proteinExistence type="predicted"/>
<accession>A0ABR3JTM1</accession>
<feature type="transmembrane region" description="Helical" evidence="2">
    <location>
        <begin position="29"/>
        <end position="49"/>
    </location>
</feature>
<evidence type="ECO:0000313" key="4">
    <source>
        <dbReference type="Proteomes" id="UP001556367"/>
    </source>
</evidence>
<dbReference type="EMBL" id="JASNQZ010000003">
    <property type="protein sequence ID" value="KAL0959178.1"/>
    <property type="molecule type" value="Genomic_DNA"/>
</dbReference>
<sequence>MSSLRNQPVSGVTRPLPSSTQGPKLRKWISIWFLIAAPIILYDAGYCFLRPRSMKGGDLEWIWSPAYDAYQEIDQLYGIKALEHGDGFTNAQALLNVVETFLNLTSVYLSYFTSSPWAIVIALTSAVMTASKTALYFAQEHYCGYCNVGHNDWQGLATWGVPLLFWFLISAVVVIVLGKQISGQFQTNHKGDGKVTVQKRD</sequence>
<reference evidence="4" key="1">
    <citation type="submission" date="2024-06" db="EMBL/GenBank/DDBJ databases">
        <title>Multi-omics analyses provide insights into the biosynthesis of the anticancer antibiotic pleurotin in Hohenbuehelia grisea.</title>
        <authorList>
            <person name="Weaver J.A."/>
            <person name="Alberti F."/>
        </authorList>
    </citation>
    <scope>NUCLEOTIDE SEQUENCE [LARGE SCALE GENOMIC DNA]</scope>
    <source>
        <strain evidence="4">T-177</strain>
    </source>
</reference>
<name>A0ABR3JTM1_9AGAR</name>
<feature type="transmembrane region" description="Helical" evidence="2">
    <location>
        <begin position="117"/>
        <end position="137"/>
    </location>
</feature>
<evidence type="ECO:0000313" key="3">
    <source>
        <dbReference type="EMBL" id="KAL0959178.1"/>
    </source>
</evidence>
<keyword evidence="2" id="KW-0812">Transmembrane</keyword>
<keyword evidence="4" id="KW-1185">Reference proteome</keyword>
<gene>
    <name evidence="3" type="ORF">HGRIS_014459</name>
</gene>
<protein>
    <submittedName>
        <fullName evidence="3">Uncharacterized protein</fullName>
    </submittedName>
</protein>
<organism evidence="3 4">
    <name type="scientific">Hohenbuehelia grisea</name>
    <dbReference type="NCBI Taxonomy" id="104357"/>
    <lineage>
        <taxon>Eukaryota</taxon>
        <taxon>Fungi</taxon>
        <taxon>Dikarya</taxon>
        <taxon>Basidiomycota</taxon>
        <taxon>Agaricomycotina</taxon>
        <taxon>Agaricomycetes</taxon>
        <taxon>Agaricomycetidae</taxon>
        <taxon>Agaricales</taxon>
        <taxon>Pleurotineae</taxon>
        <taxon>Pleurotaceae</taxon>
        <taxon>Hohenbuehelia</taxon>
    </lineage>
</organism>
<feature type="region of interest" description="Disordered" evidence="1">
    <location>
        <begin position="1"/>
        <end position="22"/>
    </location>
</feature>
<dbReference type="Proteomes" id="UP001556367">
    <property type="component" value="Unassembled WGS sequence"/>
</dbReference>
<evidence type="ECO:0000256" key="2">
    <source>
        <dbReference type="SAM" id="Phobius"/>
    </source>
</evidence>
<dbReference type="PANTHER" id="PTHR37919">
    <property type="entry name" value="PROTEIN CBG05606"/>
    <property type="match status" value="1"/>
</dbReference>
<keyword evidence="2" id="KW-0472">Membrane</keyword>
<keyword evidence="2" id="KW-1133">Transmembrane helix</keyword>
<comment type="caution">
    <text evidence="3">The sequence shown here is derived from an EMBL/GenBank/DDBJ whole genome shotgun (WGS) entry which is preliminary data.</text>
</comment>
<evidence type="ECO:0000256" key="1">
    <source>
        <dbReference type="SAM" id="MobiDB-lite"/>
    </source>
</evidence>